<dbReference type="CDD" id="cd02440">
    <property type="entry name" value="AdoMet_MTases"/>
    <property type="match status" value="1"/>
</dbReference>
<proteinExistence type="predicted"/>
<name>A0AAW9MRC4_9FIRM</name>
<evidence type="ECO:0000256" key="1">
    <source>
        <dbReference type="ARBA" id="ARBA00022603"/>
    </source>
</evidence>
<evidence type="ECO:0000313" key="4">
    <source>
        <dbReference type="Proteomes" id="UP001357733"/>
    </source>
</evidence>
<dbReference type="RefSeq" id="WP_324620487.1">
    <property type="nucleotide sequence ID" value="NZ_JAYKOT010000003.1"/>
</dbReference>
<dbReference type="Proteomes" id="UP001357733">
    <property type="component" value="Unassembled WGS sequence"/>
</dbReference>
<keyword evidence="1 3" id="KW-0489">Methyltransferase</keyword>
<dbReference type="GO" id="GO:0052913">
    <property type="term" value="F:16S rRNA (guanine(966)-N(2))-methyltransferase activity"/>
    <property type="evidence" value="ECO:0007669"/>
    <property type="project" value="UniProtKB-EC"/>
</dbReference>
<dbReference type="InterPro" id="IPR029063">
    <property type="entry name" value="SAM-dependent_MTases_sf"/>
</dbReference>
<sequence length="176" mass="20542">MENIKEENFFFPKSNNIRPTEDRIKEAIFSIVNDKINGSICLDLFSGSGQIAIELFSRGAKFVYLNDLSQDHLDTIYENIKLVGEEKNSKISRKDYPKAIKTFKEESLDIIYLDPPFDFNYEHNVIKIIEDYKILKKGGIIILETNLKIMPEFNSLKATIHKTYSDINIYIFERFV</sequence>
<dbReference type="SUPFAM" id="SSF53335">
    <property type="entry name" value="S-adenosyl-L-methionine-dependent methyltransferases"/>
    <property type="match status" value="1"/>
</dbReference>
<dbReference type="GO" id="GO:0003676">
    <property type="term" value="F:nucleic acid binding"/>
    <property type="evidence" value="ECO:0007669"/>
    <property type="project" value="InterPro"/>
</dbReference>
<organism evidence="3 4">
    <name type="scientific">Citroniella saccharovorans</name>
    <dbReference type="NCBI Taxonomy" id="2053367"/>
    <lineage>
        <taxon>Bacteria</taxon>
        <taxon>Bacillati</taxon>
        <taxon>Bacillota</taxon>
        <taxon>Tissierellia</taxon>
        <taxon>Tissierellales</taxon>
        <taxon>Peptoniphilaceae</taxon>
        <taxon>Citroniella</taxon>
    </lineage>
</organism>
<dbReference type="Gene3D" id="3.40.50.150">
    <property type="entry name" value="Vaccinia Virus protein VP39"/>
    <property type="match status" value="1"/>
</dbReference>
<reference evidence="3 4" key="1">
    <citation type="submission" date="2024-01" db="EMBL/GenBank/DDBJ databases">
        <title>Complete genome sequence of Citroniella saccharovorans strain M6.X9, isolated from human fecal sample.</title>
        <authorList>
            <person name="Cheng G."/>
            <person name="Westerholm M."/>
            <person name="Schnurer A."/>
        </authorList>
    </citation>
    <scope>NUCLEOTIDE SEQUENCE [LARGE SCALE GENOMIC DNA]</scope>
    <source>
        <strain evidence="3 4">DSM 29873</strain>
    </source>
</reference>
<dbReference type="PANTHER" id="PTHR43542:SF1">
    <property type="entry name" value="METHYLTRANSFERASE"/>
    <property type="match status" value="1"/>
</dbReference>
<dbReference type="NCBIfam" id="TIGR00095">
    <property type="entry name" value="16S rRNA (guanine(966)-N(2))-methyltransferase RsmD"/>
    <property type="match status" value="1"/>
</dbReference>
<gene>
    <name evidence="3" type="primary">rsmD</name>
    <name evidence="3" type="ORF">VLK81_06505</name>
</gene>
<dbReference type="InterPro" id="IPR002052">
    <property type="entry name" value="DNA_methylase_N6_adenine_CS"/>
</dbReference>
<protein>
    <submittedName>
        <fullName evidence="3">16S rRNA (Guanine(966)-N(2))-methyltransferase RsmD</fullName>
        <ecNumber evidence="3">2.1.1.171</ecNumber>
    </submittedName>
</protein>
<dbReference type="EMBL" id="JAYKOT010000003">
    <property type="protein sequence ID" value="MEB3429664.1"/>
    <property type="molecule type" value="Genomic_DNA"/>
</dbReference>
<dbReference type="Pfam" id="PF03602">
    <property type="entry name" value="Cons_hypoth95"/>
    <property type="match status" value="1"/>
</dbReference>
<dbReference type="InterPro" id="IPR004398">
    <property type="entry name" value="RNA_MeTrfase_RsmD"/>
</dbReference>
<dbReference type="PROSITE" id="PS00092">
    <property type="entry name" value="N6_MTASE"/>
    <property type="match status" value="1"/>
</dbReference>
<evidence type="ECO:0000313" key="3">
    <source>
        <dbReference type="EMBL" id="MEB3429664.1"/>
    </source>
</evidence>
<dbReference type="AlphaFoldDB" id="A0AAW9MRC4"/>
<accession>A0AAW9MRC4</accession>
<keyword evidence="4" id="KW-1185">Reference proteome</keyword>
<keyword evidence="2 3" id="KW-0808">Transferase</keyword>
<comment type="caution">
    <text evidence="3">The sequence shown here is derived from an EMBL/GenBank/DDBJ whole genome shotgun (WGS) entry which is preliminary data.</text>
</comment>
<dbReference type="PIRSF" id="PIRSF004553">
    <property type="entry name" value="CHP00095"/>
    <property type="match status" value="1"/>
</dbReference>
<evidence type="ECO:0000256" key="2">
    <source>
        <dbReference type="ARBA" id="ARBA00022679"/>
    </source>
</evidence>
<dbReference type="PANTHER" id="PTHR43542">
    <property type="entry name" value="METHYLTRANSFERASE"/>
    <property type="match status" value="1"/>
</dbReference>
<dbReference type="EC" id="2.1.1.171" evidence="3"/>